<dbReference type="GO" id="GO:0016773">
    <property type="term" value="F:phosphotransferase activity, alcohol group as acceptor"/>
    <property type="evidence" value="ECO:0007669"/>
    <property type="project" value="InterPro"/>
</dbReference>
<evidence type="ECO:0000313" key="9">
    <source>
        <dbReference type="Proteomes" id="UP000181951"/>
    </source>
</evidence>
<keyword evidence="3 5" id="KW-0808">Transferase</keyword>
<dbReference type="Pfam" id="PF00370">
    <property type="entry name" value="FGGY_N"/>
    <property type="match status" value="1"/>
</dbReference>
<dbReference type="InterPro" id="IPR018484">
    <property type="entry name" value="FGGY_N"/>
</dbReference>
<evidence type="ECO:0000256" key="1">
    <source>
        <dbReference type="ARBA" id="ARBA00009156"/>
    </source>
</evidence>
<keyword evidence="9" id="KW-1185">Reference proteome</keyword>
<sequence length="483" mass="49540">MGKVAGIDSSTTGTTIVVCDSDTGAVLRQGHAPHPLEDGEKPTEIDPQAWLLSLGEAAAGGVLEGVQAIGVSGQQHGLLALDAGGVTVRPALLRGDLRAQVQAADLTEELGGPAGWAEAVGTVPQAAHPVAKLRWMAQHEPGAAKRVAQVLLPHDWLVWQLLGQPARRTTDRGDASGTGYWSAASGGYRTDLVELALGHEVQLPDVLAPAEPAGQTPEGLLISAGTGDTMAAALGLGLGPGDAVVSLGAAGTVFAVHHEALKDPTGTVAGFADATGRHLPLLQVRNAVRALRGTADLLGTDLAGLSELALTSTPGAYGLVLLPYLEGERTPDLPHTAGTLAGLRRDSMKPEHLARAAFEGMLCGLADALDVLRGKGVKVHRVFLLGAAAELPAVQAIAPALFDALVVVPPAAEYAALGAARQAAWSLGAVLGSQGQNEPPQWQPAASRLLDPGEETAVGSAVRQQYRAVRENTHPGAFDHLHS</sequence>
<dbReference type="STRING" id="310780.SAMN05216267_1003207"/>
<dbReference type="SUPFAM" id="SSF53067">
    <property type="entry name" value="Actin-like ATPase domain"/>
    <property type="match status" value="2"/>
</dbReference>
<dbReference type="InterPro" id="IPR018485">
    <property type="entry name" value="FGGY_C"/>
</dbReference>
<dbReference type="PIRSF" id="PIRSF000538">
    <property type="entry name" value="GlpK"/>
    <property type="match status" value="1"/>
</dbReference>
<protein>
    <submittedName>
        <fullName evidence="8">Xylulokinase</fullName>
    </submittedName>
</protein>
<dbReference type="PANTHER" id="PTHR43095">
    <property type="entry name" value="SUGAR KINASE"/>
    <property type="match status" value="1"/>
</dbReference>
<dbReference type="EMBL" id="FODD01000003">
    <property type="protein sequence ID" value="SEN28538.1"/>
    <property type="molecule type" value="Genomic_DNA"/>
</dbReference>
<dbReference type="PROSITE" id="PS00445">
    <property type="entry name" value="FGGY_KINASES_2"/>
    <property type="match status" value="1"/>
</dbReference>
<evidence type="ECO:0000256" key="4">
    <source>
        <dbReference type="ARBA" id="ARBA00022777"/>
    </source>
</evidence>
<feature type="domain" description="Carbohydrate kinase FGGY N-terminal" evidence="6">
    <location>
        <begin position="5"/>
        <end position="235"/>
    </location>
</feature>
<comment type="similarity">
    <text evidence="1 5">Belongs to the FGGY kinase family.</text>
</comment>
<dbReference type="Pfam" id="PF02782">
    <property type="entry name" value="FGGY_C"/>
    <property type="match status" value="1"/>
</dbReference>
<dbReference type="InterPro" id="IPR043129">
    <property type="entry name" value="ATPase_NBD"/>
</dbReference>
<dbReference type="InterPro" id="IPR018483">
    <property type="entry name" value="Carb_kinase_FGGY_CS"/>
</dbReference>
<evidence type="ECO:0000256" key="5">
    <source>
        <dbReference type="RuleBase" id="RU003733"/>
    </source>
</evidence>
<dbReference type="Proteomes" id="UP000181951">
    <property type="component" value="Unassembled WGS sequence"/>
</dbReference>
<proteinExistence type="inferred from homology"/>
<dbReference type="OrthoDB" id="9805576at2"/>
<feature type="domain" description="Carbohydrate kinase FGGY C-terminal" evidence="7">
    <location>
        <begin position="287"/>
        <end position="426"/>
    </location>
</feature>
<dbReference type="InterPro" id="IPR000577">
    <property type="entry name" value="Carb_kinase_FGGY"/>
</dbReference>
<keyword evidence="4 5" id="KW-0418">Kinase</keyword>
<keyword evidence="2" id="KW-0119">Carbohydrate metabolism</keyword>
<dbReference type="Gene3D" id="3.30.420.40">
    <property type="match status" value="2"/>
</dbReference>
<dbReference type="AlphaFoldDB" id="A0A1H8FBW7"/>
<evidence type="ECO:0000256" key="2">
    <source>
        <dbReference type="ARBA" id="ARBA00022629"/>
    </source>
</evidence>
<evidence type="ECO:0000313" key="8">
    <source>
        <dbReference type="EMBL" id="SEN28538.1"/>
    </source>
</evidence>
<keyword evidence="2" id="KW-0859">Xylose metabolism</keyword>
<evidence type="ECO:0000256" key="3">
    <source>
        <dbReference type="ARBA" id="ARBA00022679"/>
    </source>
</evidence>
<organism evidence="8 9">
    <name type="scientific">Actinacidiphila rubida</name>
    <dbReference type="NCBI Taxonomy" id="310780"/>
    <lineage>
        <taxon>Bacteria</taxon>
        <taxon>Bacillati</taxon>
        <taxon>Actinomycetota</taxon>
        <taxon>Actinomycetes</taxon>
        <taxon>Kitasatosporales</taxon>
        <taxon>Streptomycetaceae</taxon>
        <taxon>Actinacidiphila</taxon>
    </lineage>
</organism>
<accession>A0A1H8FBW7</accession>
<gene>
    <name evidence="8" type="ORF">SAMN05216267_1003207</name>
</gene>
<evidence type="ECO:0000259" key="6">
    <source>
        <dbReference type="Pfam" id="PF00370"/>
    </source>
</evidence>
<dbReference type="GO" id="GO:0016301">
    <property type="term" value="F:kinase activity"/>
    <property type="evidence" value="ECO:0007669"/>
    <property type="project" value="UniProtKB-KW"/>
</dbReference>
<dbReference type="RefSeq" id="WP_075016239.1">
    <property type="nucleotide sequence ID" value="NZ_FODD01000003.1"/>
</dbReference>
<dbReference type="PANTHER" id="PTHR43095:SF5">
    <property type="entry name" value="XYLULOSE KINASE"/>
    <property type="match status" value="1"/>
</dbReference>
<name>A0A1H8FBW7_9ACTN</name>
<dbReference type="InterPro" id="IPR050406">
    <property type="entry name" value="FGGY_Carb_Kinase"/>
</dbReference>
<evidence type="ECO:0000259" key="7">
    <source>
        <dbReference type="Pfam" id="PF02782"/>
    </source>
</evidence>
<reference evidence="8 9" key="1">
    <citation type="submission" date="2016-10" db="EMBL/GenBank/DDBJ databases">
        <authorList>
            <person name="de Groot N.N."/>
        </authorList>
    </citation>
    <scope>NUCLEOTIDE SEQUENCE [LARGE SCALE GENOMIC DNA]</scope>
    <source>
        <strain evidence="8 9">CGMCC 4.2026</strain>
    </source>
</reference>
<dbReference type="GO" id="GO:0042732">
    <property type="term" value="P:D-xylose metabolic process"/>
    <property type="evidence" value="ECO:0007669"/>
    <property type="project" value="UniProtKB-KW"/>
</dbReference>